<evidence type="ECO:0000313" key="3">
    <source>
        <dbReference type="Proteomes" id="UP000003560"/>
    </source>
</evidence>
<dbReference type="STRING" id="445975.COLSTE_01007"/>
<reference evidence="2 3" key="1">
    <citation type="submission" date="2008-10" db="EMBL/GenBank/DDBJ databases">
        <title>Draft genome sequence of Collinsella stercoris (DSM 13279).</title>
        <authorList>
            <person name="Sudarsanam P."/>
            <person name="Ley R."/>
            <person name="Guruge J."/>
            <person name="Turnbaugh P.J."/>
            <person name="Mahowald M."/>
            <person name="Liep D."/>
            <person name="Gordon J."/>
        </authorList>
    </citation>
    <scope>NUCLEOTIDE SEQUENCE [LARGE SCALE GENOMIC DNA]</scope>
    <source>
        <strain evidence="2 3">DSM 13279</strain>
    </source>
</reference>
<dbReference type="SUPFAM" id="SSF47413">
    <property type="entry name" value="lambda repressor-like DNA-binding domains"/>
    <property type="match status" value="1"/>
</dbReference>
<dbReference type="Gene3D" id="1.10.260.40">
    <property type="entry name" value="lambda repressor-like DNA-binding domains"/>
    <property type="match status" value="1"/>
</dbReference>
<dbReference type="InterPro" id="IPR010982">
    <property type="entry name" value="Lambda_DNA-bd_dom_sf"/>
</dbReference>
<gene>
    <name evidence="2" type="ORF">COLSTE_01007</name>
</gene>
<dbReference type="Pfam" id="PF13560">
    <property type="entry name" value="HTH_31"/>
    <property type="match status" value="1"/>
</dbReference>
<organism evidence="2 3">
    <name type="scientific">Collinsella stercoris DSM 13279</name>
    <dbReference type="NCBI Taxonomy" id="445975"/>
    <lineage>
        <taxon>Bacteria</taxon>
        <taxon>Bacillati</taxon>
        <taxon>Actinomycetota</taxon>
        <taxon>Coriobacteriia</taxon>
        <taxon>Coriobacteriales</taxon>
        <taxon>Coriobacteriaceae</taxon>
        <taxon>Collinsella</taxon>
    </lineage>
</organism>
<keyword evidence="2" id="KW-0238">DNA-binding</keyword>
<evidence type="ECO:0000313" key="2">
    <source>
        <dbReference type="EMBL" id="EEA90801.1"/>
    </source>
</evidence>
<dbReference type="AlphaFoldDB" id="B6GAB1"/>
<protein>
    <submittedName>
        <fullName evidence="2">DNA-binding helix-turn-helix protein</fullName>
    </submittedName>
</protein>
<comment type="caution">
    <text evidence="2">The sequence shown here is derived from an EMBL/GenBank/DDBJ whole genome shotgun (WGS) entry which is preliminary data.</text>
</comment>
<evidence type="ECO:0000259" key="1">
    <source>
        <dbReference type="PROSITE" id="PS50943"/>
    </source>
</evidence>
<dbReference type="GO" id="GO:0003677">
    <property type="term" value="F:DNA binding"/>
    <property type="evidence" value="ECO:0007669"/>
    <property type="project" value="UniProtKB-KW"/>
</dbReference>
<dbReference type="Proteomes" id="UP000003560">
    <property type="component" value="Unassembled WGS sequence"/>
</dbReference>
<dbReference type="SMART" id="SM00530">
    <property type="entry name" value="HTH_XRE"/>
    <property type="match status" value="1"/>
</dbReference>
<accession>B6GAB1</accession>
<dbReference type="CDD" id="cd00093">
    <property type="entry name" value="HTH_XRE"/>
    <property type="match status" value="1"/>
</dbReference>
<dbReference type="RefSeq" id="WP_006720664.1">
    <property type="nucleotide sequence ID" value="NZ_CP085935.1"/>
</dbReference>
<dbReference type="HOGENOM" id="CLU_115835_0_0_11"/>
<reference evidence="2 3" key="2">
    <citation type="submission" date="2008-10" db="EMBL/GenBank/DDBJ databases">
        <authorList>
            <person name="Fulton L."/>
            <person name="Clifton S."/>
            <person name="Fulton B."/>
            <person name="Xu J."/>
            <person name="Minx P."/>
            <person name="Pepin K.H."/>
            <person name="Johnson M."/>
            <person name="Thiruvilangam P."/>
            <person name="Bhonagiri V."/>
            <person name="Nash W.E."/>
            <person name="Mardis E.R."/>
            <person name="Wilson R.K."/>
        </authorList>
    </citation>
    <scope>NUCLEOTIDE SEQUENCE [LARGE SCALE GENOMIC DNA]</scope>
    <source>
        <strain evidence="2 3">DSM 13279</strain>
    </source>
</reference>
<proteinExistence type="predicted"/>
<dbReference type="PROSITE" id="PS50943">
    <property type="entry name" value="HTH_CROC1"/>
    <property type="match status" value="1"/>
</dbReference>
<feature type="domain" description="HTH cro/C1-type" evidence="1">
    <location>
        <begin position="151"/>
        <end position="209"/>
    </location>
</feature>
<keyword evidence="3" id="KW-1185">Reference proteome</keyword>
<name>B6GAB1_9ACTN</name>
<sequence>MIHAYDEAYLGIARTSLGRAFDYAAHCENMDLSQFCRLFLSTGIASKFERGDVRTIAGQSGVELARSVLASTIGDGAVMARYTASRSPEYWAGWALAHYQWSKALPFATVLEGVPITSIVSMYPAYHEMDLEHFVARMDELMGANTPASRLKKYRTSAGLSQSQLAALSGVPVRSIQQYEQGQKRVNRASFETVLRLAQAVGAPDPRALLDV</sequence>
<dbReference type="eggNOG" id="COG1396">
    <property type="taxonomic scope" value="Bacteria"/>
</dbReference>
<dbReference type="GeneID" id="98002032"/>
<dbReference type="EMBL" id="ABXJ01000057">
    <property type="protein sequence ID" value="EEA90801.1"/>
    <property type="molecule type" value="Genomic_DNA"/>
</dbReference>
<dbReference type="InterPro" id="IPR001387">
    <property type="entry name" value="Cro/C1-type_HTH"/>
</dbReference>
<dbReference type="OrthoDB" id="7428772at2"/>